<dbReference type="Proteomes" id="UP000692954">
    <property type="component" value="Unassembled WGS sequence"/>
</dbReference>
<evidence type="ECO:0000313" key="1">
    <source>
        <dbReference type="EMBL" id="CAD8085949.1"/>
    </source>
</evidence>
<dbReference type="AlphaFoldDB" id="A0A8S1N453"/>
<reference evidence="1" key="1">
    <citation type="submission" date="2021-01" db="EMBL/GenBank/DDBJ databases">
        <authorList>
            <consortium name="Genoscope - CEA"/>
            <person name="William W."/>
        </authorList>
    </citation>
    <scope>NUCLEOTIDE SEQUENCE</scope>
</reference>
<accession>A0A8S1N453</accession>
<name>A0A8S1N453_9CILI</name>
<evidence type="ECO:0000313" key="2">
    <source>
        <dbReference type="Proteomes" id="UP000692954"/>
    </source>
</evidence>
<keyword evidence="2" id="KW-1185">Reference proteome</keyword>
<sequence>MYQIILTIYRTDEILIHYAENGNIPMVFLCVERGFDLKSFAQCGRLCLKVSKVLGDKLEVKNQKIVLIEDLKLADNQTELYFIGELYRLNEQDFIEFSKLEDVKRILIELQRSIKNIRYRNFQLKVQKNSIPTNQLVQLILKIFFKIIIQNIKIYEL</sequence>
<gene>
    <name evidence="1" type="ORF">PSON_ATCC_30995.1.T0490098</name>
</gene>
<dbReference type="EMBL" id="CAJJDN010000049">
    <property type="protein sequence ID" value="CAD8085949.1"/>
    <property type="molecule type" value="Genomic_DNA"/>
</dbReference>
<protein>
    <submittedName>
        <fullName evidence="1">Uncharacterized protein</fullName>
    </submittedName>
</protein>
<proteinExistence type="predicted"/>
<comment type="caution">
    <text evidence="1">The sequence shown here is derived from an EMBL/GenBank/DDBJ whole genome shotgun (WGS) entry which is preliminary data.</text>
</comment>
<organism evidence="1 2">
    <name type="scientific">Paramecium sonneborni</name>
    <dbReference type="NCBI Taxonomy" id="65129"/>
    <lineage>
        <taxon>Eukaryota</taxon>
        <taxon>Sar</taxon>
        <taxon>Alveolata</taxon>
        <taxon>Ciliophora</taxon>
        <taxon>Intramacronucleata</taxon>
        <taxon>Oligohymenophorea</taxon>
        <taxon>Peniculida</taxon>
        <taxon>Parameciidae</taxon>
        <taxon>Paramecium</taxon>
    </lineage>
</organism>